<comment type="subcellular location">
    <subcellularLocation>
        <location evidence="3">Endomembrane system</location>
        <topology evidence="3">Multi-pass membrane protein</topology>
    </subcellularLocation>
</comment>
<feature type="transmembrane region" description="Helical" evidence="17">
    <location>
        <begin position="245"/>
        <end position="265"/>
    </location>
</feature>
<dbReference type="InterPro" id="IPR048999">
    <property type="entry name" value="STT3-PglB_core"/>
</dbReference>
<dbReference type="Proteomes" id="UP001295684">
    <property type="component" value="Unassembled WGS sequence"/>
</dbReference>
<keyword evidence="14" id="KW-0464">Manganese</keyword>
<comment type="catalytic activity">
    <reaction evidence="15">
        <text>a di-trans,poly-cis-dolichyl diphosphooligosaccharide + L-asparaginyl-[protein] = N(4)-(oligosaccharide-(1-&gt;4)-N-acetyl-beta-D-glucosaminyl-(1-&gt;4)-N-acetyl-beta-D-glucosaminyl)-L-asparaginyl-[protein] + a di-trans,poly-cis-dolichyl diphosphate + H(+)</text>
        <dbReference type="Rhea" id="RHEA:22980"/>
        <dbReference type="Rhea" id="RHEA-COMP:12804"/>
        <dbReference type="Rhea" id="RHEA-COMP:12805"/>
        <dbReference type="Rhea" id="RHEA-COMP:19506"/>
        <dbReference type="Rhea" id="RHEA-COMP:19509"/>
        <dbReference type="ChEBI" id="CHEBI:15378"/>
        <dbReference type="ChEBI" id="CHEBI:50347"/>
        <dbReference type="ChEBI" id="CHEBI:57497"/>
        <dbReference type="ChEBI" id="CHEBI:57570"/>
        <dbReference type="ChEBI" id="CHEBI:132529"/>
        <dbReference type="EC" id="2.4.99.18"/>
    </reaction>
</comment>
<evidence type="ECO:0000313" key="21">
    <source>
        <dbReference type="Proteomes" id="UP001295684"/>
    </source>
</evidence>
<feature type="transmembrane region" description="Helical" evidence="17">
    <location>
        <begin position="277"/>
        <end position="295"/>
    </location>
</feature>
<dbReference type="EMBL" id="CAMPGE010030148">
    <property type="protein sequence ID" value="CAI2387653.1"/>
    <property type="molecule type" value="Genomic_DNA"/>
</dbReference>
<name>A0AAD2DCH1_EUPCR</name>
<dbReference type="Pfam" id="PF02516">
    <property type="entry name" value="STT3"/>
    <property type="match status" value="1"/>
</dbReference>
<dbReference type="GO" id="GO:0004579">
    <property type="term" value="F:dolichyl-diphosphooligosaccharide-protein glycotransferase activity"/>
    <property type="evidence" value="ECO:0007669"/>
    <property type="project" value="UniProtKB-EC"/>
</dbReference>
<evidence type="ECO:0000256" key="15">
    <source>
        <dbReference type="ARBA" id="ARBA00048829"/>
    </source>
</evidence>
<protein>
    <recommendedName>
        <fullName evidence="6">dolichyl-diphosphooligosaccharide--protein glycotransferase</fullName>
        <ecNumber evidence="6">2.4.99.18</ecNumber>
    </recommendedName>
</protein>
<evidence type="ECO:0000256" key="3">
    <source>
        <dbReference type="ARBA" id="ARBA00004127"/>
    </source>
</evidence>
<evidence type="ECO:0000256" key="4">
    <source>
        <dbReference type="ARBA" id="ARBA00004922"/>
    </source>
</evidence>
<evidence type="ECO:0000259" key="19">
    <source>
        <dbReference type="Pfam" id="PF21436"/>
    </source>
</evidence>
<feature type="transmembrane region" description="Helical" evidence="17">
    <location>
        <begin position="184"/>
        <end position="205"/>
    </location>
</feature>
<dbReference type="Pfam" id="PF21436">
    <property type="entry name" value="STT3-PglB_core"/>
    <property type="match status" value="1"/>
</dbReference>
<dbReference type="InterPro" id="IPR003674">
    <property type="entry name" value="Oligo_trans_STT3"/>
</dbReference>
<keyword evidence="13 17" id="KW-0472">Membrane</keyword>
<gene>
    <name evidence="20" type="ORF">ECRASSUSDP1_LOCUS29287</name>
</gene>
<keyword evidence="9 17" id="KW-0812">Transmembrane</keyword>
<comment type="pathway">
    <text evidence="4">Protein modification; protein glycosylation.</text>
</comment>
<feature type="transmembrane region" description="Helical" evidence="17">
    <location>
        <begin position="96"/>
        <end position="116"/>
    </location>
</feature>
<feature type="domain" description="Oligosaccharyl transferase STT3 N-terminal" evidence="18">
    <location>
        <begin position="27"/>
        <end position="426"/>
    </location>
</feature>
<evidence type="ECO:0000256" key="16">
    <source>
        <dbReference type="SAM" id="MobiDB-lite"/>
    </source>
</evidence>
<comment type="cofactor">
    <cofactor evidence="2">
        <name>Mg(2+)</name>
        <dbReference type="ChEBI" id="CHEBI:18420"/>
    </cofactor>
</comment>
<feature type="transmembrane region" description="Helical" evidence="17">
    <location>
        <begin position="211"/>
        <end position="238"/>
    </location>
</feature>
<dbReference type="AlphaFoldDB" id="A0AAD2DCH1"/>
<organism evidence="20 21">
    <name type="scientific">Euplotes crassus</name>
    <dbReference type="NCBI Taxonomy" id="5936"/>
    <lineage>
        <taxon>Eukaryota</taxon>
        <taxon>Sar</taxon>
        <taxon>Alveolata</taxon>
        <taxon>Ciliophora</taxon>
        <taxon>Intramacronucleata</taxon>
        <taxon>Spirotrichea</taxon>
        <taxon>Hypotrichia</taxon>
        <taxon>Euplotida</taxon>
        <taxon>Euplotidae</taxon>
        <taxon>Moneuplotes</taxon>
    </lineage>
</organism>
<keyword evidence="7" id="KW-0328">Glycosyltransferase</keyword>
<comment type="caution">
    <text evidence="20">The sequence shown here is derived from an EMBL/GenBank/DDBJ whole genome shotgun (WGS) entry which is preliminary data.</text>
</comment>
<evidence type="ECO:0000256" key="1">
    <source>
        <dbReference type="ARBA" id="ARBA00001936"/>
    </source>
</evidence>
<feature type="region of interest" description="Disordered" evidence="16">
    <location>
        <begin position="456"/>
        <end position="484"/>
    </location>
</feature>
<dbReference type="InterPro" id="IPR048307">
    <property type="entry name" value="STT3_N"/>
</dbReference>
<dbReference type="PANTHER" id="PTHR13872">
    <property type="entry name" value="DOLICHYL-DIPHOSPHOOLIGOSACCHARIDE--PROTEIN GLYCOSYLTRANSFERASE SUBUNIT"/>
    <property type="match status" value="1"/>
</dbReference>
<feature type="transmembrane region" description="Helical" evidence="17">
    <location>
        <begin position="26"/>
        <end position="47"/>
    </location>
</feature>
<feature type="transmembrane region" description="Helical" evidence="17">
    <location>
        <begin position="492"/>
        <end position="513"/>
    </location>
</feature>
<dbReference type="GO" id="GO:0016020">
    <property type="term" value="C:membrane"/>
    <property type="evidence" value="ECO:0007669"/>
    <property type="project" value="InterPro"/>
</dbReference>
<comment type="cofactor">
    <cofactor evidence="1">
        <name>Mn(2+)</name>
        <dbReference type="ChEBI" id="CHEBI:29035"/>
    </cofactor>
</comment>
<feature type="transmembrane region" description="Helical" evidence="17">
    <location>
        <begin position="307"/>
        <end position="328"/>
    </location>
</feature>
<feature type="transmembrane region" description="Helical" evidence="17">
    <location>
        <begin position="154"/>
        <end position="172"/>
    </location>
</feature>
<dbReference type="PANTHER" id="PTHR13872:SF1">
    <property type="entry name" value="DOLICHYL-DIPHOSPHOOLIGOSACCHARIDE--PROTEIN GLYCOSYLTRANSFERASE SUBUNIT STT3B"/>
    <property type="match status" value="1"/>
</dbReference>
<evidence type="ECO:0000256" key="13">
    <source>
        <dbReference type="ARBA" id="ARBA00023136"/>
    </source>
</evidence>
<evidence type="ECO:0000256" key="8">
    <source>
        <dbReference type="ARBA" id="ARBA00022679"/>
    </source>
</evidence>
<keyword evidence="10" id="KW-0479">Metal-binding</keyword>
<evidence type="ECO:0000256" key="6">
    <source>
        <dbReference type="ARBA" id="ARBA00012605"/>
    </source>
</evidence>
<evidence type="ECO:0000259" key="18">
    <source>
        <dbReference type="Pfam" id="PF02516"/>
    </source>
</evidence>
<dbReference type="GO" id="GO:0046872">
    <property type="term" value="F:metal ion binding"/>
    <property type="evidence" value="ECO:0007669"/>
    <property type="project" value="UniProtKB-KW"/>
</dbReference>
<accession>A0AAD2DCH1</accession>
<keyword evidence="12 17" id="KW-1133">Transmembrane helix</keyword>
<evidence type="ECO:0000256" key="14">
    <source>
        <dbReference type="ARBA" id="ARBA00023211"/>
    </source>
</evidence>
<reference evidence="20" key="1">
    <citation type="submission" date="2023-07" db="EMBL/GenBank/DDBJ databases">
        <authorList>
            <consortium name="AG Swart"/>
            <person name="Singh M."/>
            <person name="Singh A."/>
            <person name="Seah K."/>
            <person name="Emmerich C."/>
        </authorList>
    </citation>
    <scope>NUCLEOTIDE SEQUENCE</scope>
    <source>
        <strain evidence="20">DP1</strain>
    </source>
</reference>
<keyword evidence="21" id="KW-1185">Reference proteome</keyword>
<sequence length="746" mass="85352">MEKQKICPKQAYGGLKSFAISMKPSLQIMILLLVWLLGFFIRIFSVIRFESIIHEYDPWFNYRVTKVLVEHGPYKFWNWYDHESWHPLGRPVGPTVYPGLMATAGLFHWCAHAIGFPVDIRNVCVFIAPIFSGFCAAATYLFTKECTHREGPGLFAAIFIAIVPSYISRSVAGSYDNEGVSIFALVLVFYLWIKSVNTGSILWSMACSLSYFYMVAAWGGYSFIINIIPIYVLGLIFIKKFNMRVYIAYSVFYVMGSLLAMQIQFVNLAVVKSSEHLASHGVFFIVQGYVLVQWFKAKLTQEQFEKYSKLILTYSTIGFAMVFAYASLTGVTRWSGRSMTLLDPSYAKKYIPIIASVSEHQPSSWATFYTDVNVLVIFMPVGLYFCYIKPTYGMLFCALYGILSVYFACVMVRLMLVFAPACCVLAGIGTSEVITRLIKSIKQAFIEEVQSEEQQIEEEKQEKITENDQKKESKKGSNQQKNSQSAKSISKYPFIASTVLLVVVAYSLCTYVFHSTYISAEAYSSPSIIMSARRENGEKFLIDDYREAYDWIRQNTDPADKIMSWWDYGYQITGMANRTVLADGNTWNNTHIATIGKAFASTEEEGYKIARHLDADYVLIIFGGLSFYSGDDVSKFIWMIKIAQGVYPEIVESNYFSNGQYRIDNQASDTMKKSLMFRLAYHRFNEVSMGFQHPRGFDTVRNMAVDSTPIKLKYFTEVYTTERWMLRIYKVNEDPNRDDKLERSIL</sequence>
<evidence type="ECO:0000256" key="11">
    <source>
        <dbReference type="ARBA" id="ARBA00022842"/>
    </source>
</evidence>
<evidence type="ECO:0000313" key="20">
    <source>
        <dbReference type="EMBL" id="CAI2387653.1"/>
    </source>
</evidence>
<keyword evidence="11" id="KW-0460">Magnesium</keyword>
<feature type="transmembrane region" description="Helical" evidence="17">
    <location>
        <begin position="123"/>
        <end position="142"/>
    </location>
</feature>
<evidence type="ECO:0000256" key="10">
    <source>
        <dbReference type="ARBA" id="ARBA00022723"/>
    </source>
</evidence>
<feature type="domain" description="STT3/PglB/AglB core" evidence="19">
    <location>
        <begin position="560"/>
        <end position="617"/>
    </location>
</feature>
<dbReference type="EC" id="2.4.99.18" evidence="6"/>
<feature type="transmembrane region" description="Helical" evidence="17">
    <location>
        <begin position="366"/>
        <end position="385"/>
    </location>
</feature>
<evidence type="ECO:0000256" key="5">
    <source>
        <dbReference type="ARBA" id="ARBA00010810"/>
    </source>
</evidence>
<proteinExistence type="inferred from homology"/>
<evidence type="ECO:0000256" key="12">
    <source>
        <dbReference type="ARBA" id="ARBA00022989"/>
    </source>
</evidence>
<evidence type="ECO:0000256" key="2">
    <source>
        <dbReference type="ARBA" id="ARBA00001946"/>
    </source>
</evidence>
<feature type="compositionally biased region" description="Basic and acidic residues" evidence="16">
    <location>
        <begin position="457"/>
        <end position="475"/>
    </location>
</feature>
<keyword evidence="8" id="KW-0808">Transferase</keyword>
<evidence type="ECO:0000256" key="9">
    <source>
        <dbReference type="ARBA" id="ARBA00022692"/>
    </source>
</evidence>
<comment type="similarity">
    <text evidence="5">Belongs to the STT3 family.</text>
</comment>
<evidence type="ECO:0000256" key="7">
    <source>
        <dbReference type="ARBA" id="ARBA00022676"/>
    </source>
</evidence>
<dbReference type="Gene3D" id="3.40.50.12610">
    <property type="match status" value="1"/>
</dbReference>
<evidence type="ECO:0000256" key="17">
    <source>
        <dbReference type="SAM" id="Phobius"/>
    </source>
</evidence>
<feature type="transmembrane region" description="Helical" evidence="17">
    <location>
        <begin position="392"/>
        <end position="408"/>
    </location>
</feature>
<dbReference type="GO" id="GO:0012505">
    <property type="term" value="C:endomembrane system"/>
    <property type="evidence" value="ECO:0007669"/>
    <property type="project" value="UniProtKB-SubCell"/>
</dbReference>